<protein>
    <submittedName>
        <fullName evidence="1">Uncharacterized protein</fullName>
    </submittedName>
</protein>
<accession>A0A645HBI0</accession>
<name>A0A645HBI0_9ZZZZ</name>
<dbReference type="AlphaFoldDB" id="A0A645HBI0"/>
<reference evidence="1" key="1">
    <citation type="submission" date="2019-08" db="EMBL/GenBank/DDBJ databases">
        <authorList>
            <person name="Kucharzyk K."/>
            <person name="Murdoch R.W."/>
            <person name="Higgins S."/>
            <person name="Loffler F."/>
        </authorList>
    </citation>
    <scope>NUCLEOTIDE SEQUENCE</scope>
</reference>
<comment type="caution">
    <text evidence="1">The sequence shown here is derived from an EMBL/GenBank/DDBJ whole genome shotgun (WGS) entry which is preliminary data.</text>
</comment>
<dbReference type="EMBL" id="VSSQ01090494">
    <property type="protein sequence ID" value="MPN36388.1"/>
    <property type="molecule type" value="Genomic_DNA"/>
</dbReference>
<organism evidence="1">
    <name type="scientific">bioreactor metagenome</name>
    <dbReference type="NCBI Taxonomy" id="1076179"/>
    <lineage>
        <taxon>unclassified sequences</taxon>
        <taxon>metagenomes</taxon>
        <taxon>ecological metagenomes</taxon>
    </lineage>
</organism>
<proteinExistence type="predicted"/>
<gene>
    <name evidence="1" type="ORF">SDC9_183897</name>
</gene>
<sequence length="82" mass="8285">MHDQPAPRHIVGRAFRQADAAQLHVDAGDAIAIGAQAGQVAAVVHVGAVLAVRRAAGVEVPARTVAVAAGAITFFVNVKAVL</sequence>
<evidence type="ECO:0000313" key="1">
    <source>
        <dbReference type="EMBL" id="MPN36388.1"/>
    </source>
</evidence>